<proteinExistence type="predicted"/>
<dbReference type="GO" id="GO:0033831">
    <property type="term" value="F:kojibiose phosphorylase activity"/>
    <property type="evidence" value="ECO:0007669"/>
    <property type="project" value="UniProtKB-EC"/>
</dbReference>
<evidence type="ECO:0000313" key="4">
    <source>
        <dbReference type="Proteomes" id="UP000018439"/>
    </source>
</evidence>
<dbReference type="OrthoDB" id="9758855at2"/>
<dbReference type="Pfam" id="PF03636">
    <property type="entry name" value="Glyco_hydro_65N"/>
    <property type="match status" value="1"/>
</dbReference>
<evidence type="ECO:0000259" key="2">
    <source>
        <dbReference type="Pfam" id="PF03636"/>
    </source>
</evidence>
<dbReference type="InterPro" id="IPR005196">
    <property type="entry name" value="Glyco_hydro_65_N"/>
</dbReference>
<dbReference type="eggNOG" id="COG1554">
    <property type="taxonomic scope" value="Bacteria"/>
</dbReference>
<dbReference type="InterPro" id="IPR005195">
    <property type="entry name" value="Glyco_hydro_65_M"/>
</dbReference>
<gene>
    <name evidence="3" type="ORF">Bcop_2154</name>
</gene>
<sequence length="678" mass="76511">MNLERIISVCLLLCVLLPLKAQNPWVVEAEQIDASNYYGITVANGMLGVVSSPNPLEVGEVVLAGVYDKFGRGRVSNFLPSYNLLNLKMSLGGKRVNLNSISNYKQKLDFKKAEFSASFDLEDIATVEYTYRALRHLPHCVLMDIDVIMKKDGKMVVDNLLTTPHSLKEQQNYFNQIYKSHVHIPLLTSIAKSPSGNVTIAASSAFMFEESVGEEPKVIHKMNDNDSHIASFTLDLNKGQRYSFALVGTLISSVQNADPYNQAERSTIFAYLEGKEKLKYKHYAEWERLWESDIQIEGDKQAQQDVRSMLYHLYSFSRPNTDFSPSPMGLSGLGYNGHVFWDSELFMFPPLLFLQPELAESLVNYRFNRLEAAKKNATIYGYKGAMYPWESADTGTEETPVWALTGPFEHHITADVGIAAWNYYLVTKDKEWLAQRGWPILKETANFWVSRVSKNEKGEYEIKNVVAADEWAENVDNNAFTNGATIRLLKSAVQCANELKVNYPKEWEEISQNIPIRQLPNGVTSEYDGYDGENIKQADVNLLAYPLGIITDAKQIDKDLKYYSGKVPYENTPAMTQAIFALLYSRLGQADEAYHWFKDSYEPNLLPPFRVIAETKGGTNPYFATGAGGILQSVIMGFCGVDITEKGDIRQVKSVMPKHWTKVTVTGVGRDKQTFTRK</sequence>
<dbReference type="InterPro" id="IPR011013">
    <property type="entry name" value="Gal_mutarotase_sf_dom"/>
</dbReference>
<dbReference type="STRING" id="679937.Bcop_2154"/>
<name>F3ZTT7_9BACE</name>
<dbReference type="Gene3D" id="1.50.10.10">
    <property type="match status" value="1"/>
</dbReference>
<dbReference type="InterPro" id="IPR012341">
    <property type="entry name" value="6hp_glycosidase-like_sf"/>
</dbReference>
<keyword evidence="4" id="KW-1185">Reference proteome</keyword>
<keyword evidence="3" id="KW-0808">Transferase</keyword>
<dbReference type="GO" id="GO:0030246">
    <property type="term" value="F:carbohydrate binding"/>
    <property type="evidence" value="ECO:0007669"/>
    <property type="project" value="InterPro"/>
</dbReference>
<dbReference type="HOGENOM" id="CLU_006285_4_2_10"/>
<dbReference type="GO" id="GO:0005975">
    <property type="term" value="P:carbohydrate metabolic process"/>
    <property type="evidence" value="ECO:0007669"/>
    <property type="project" value="InterPro"/>
</dbReference>
<feature type="domain" description="Glycoside hydrolase family 65 central catalytic" evidence="1">
    <location>
        <begin position="309"/>
        <end position="530"/>
    </location>
</feature>
<dbReference type="Proteomes" id="UP000018439">
    <property type="component" value="Chromosome"/>
</dbReference>
<dbReference type="InterPro" id="IPR037018">
    <property type="entry name" value="GH65_N"/>
</dbReference>
<dbReference type="Pfam" id="PF03632">
    <property type="entry name" value="Glyco_hydro_65m"/>
    <property type="match status" value="1"/>
</dbReference>
<dbReference type="GO" id="GO:0004553">
    <property type="term" value="F:hydrolase activity, hydrolyzing O-glycosyl compounds"/>
    <property type="evidence" value="ECO:0007669"/>
    <property type="project" value="TreeGrafter"/>
</dbReference>
<feature type="domain" description="Glycoside hydrolase family 65 N-terminal" evidence="2">
    <location>
        <begin position="41"/>
        <end position="252"/>
    </location>
</feature>
<dbReference type="Gene3D" id="2.70.98.40">
    <property type="entry name" value="Glycoside hydrolase, family 65, N-terminal domain"/>
    <property type="match status" value="1"/>
</dbReference>
<dbReference type="SUPFAM" id="SSF74650">
    <property type="entry name" value="Galactose mutarotase-like"/>
    <property type="match status" value="1"/>
</dbReference>
<accession>F3ZTT7</accession>
<dbReference type="EMBL" id="CM001167">
    <property type="protein sequence ID" value="EGJ72321.1"/>
    <property type="molecule type" value="Genomic_DNA"/>
</dbReference>
<evidence type="ECO:0000313" key="3">
    <source>
        <dbReference type="EMBL" id="EGJ72321.1"/>
    </source>
</evidence>
<reference evidence="3 4" key="1">
    <citation type="journal article" date="2011" name="Stand. Genomic Sci.">
        <title>Non-contiguous finished genome sequence of Bacteroides coprosuis type strain (PC139).</title>
        <authorList>
            <person name="Land M."/>
            <person name="Held B."/>
            <person name="Gronow S."/>
            <person name="Abt B."/>
            <person name="Lucas S."/>
            <person name="Del Rio T.G."/>
            <person name="Nolan M."/>
            <person name="Tice H."/>
            <person name="Cheng J.F."/>
            <person name="Pitluck S."/>
            <person name="Liolios K."/>
            <person name="Pagani I."/>
            <person name="Ivanova N."/>
            <person name="Mavromatis K."/>
            <person name="Mikhailova N."/>
            <person name="Pati A."/>
            <person name="Tapia R."/>
            <person name="Han C."/>
            <person name="Goodwin L."/>
            <person name="Chen A."/>
            <person name="Palaniappan K."/>
            <person name="Hauser L."/>
            <person name="Brambilla E.M."/>
            <person name="Rohde M."/>
            <person name="Goker M."/>
            <person name="Detter J.C."/>
            <person name="Woyke T."/>
            <person name="Bristow J."/>
            <person name="Eisen J.A."/>
            <person name="Markowitz V."/>
            <person name="Hugenholtz P."/>
            <person name="Kyrpides N.C."/>
            <person name="Klenk H.P."/>
            <person name="Lapidus A."/>
        </authorList>
    </citation>
    <scope>NUCLEOTIDE SEQUENCE [LARGE SCALE GENOMIC DNA]</scope>
    <source>
        <strain evidence="3 4">DSM 18011</strain>
    </source>
</reference>
<protein>
    <submittedName>
        <fullName evidence="3">Kojibiose phosphorylase</fullName>
        <ecNumber evidence="3">2.4.1.230</ecNumber>
    </submittedName>
</protein>
<keyword evidence="3" id="KW-0328">Glycosyltransferase</keyword>
<dbReference type="SUPFAM" id="SSF48208">
    <property type="entry name" value="Six-hairpin glycosidases"/>
    <property type="match status" value="1"/>
</dbReference>
<dbReference type="PANTHER" id="PTHR11051:SF8">
    <property type="entry name" value="PROTEIN-GLUCOSYLGALACTOSYLHYDROXYLYSINE GLUCOSIDASE"/>
    <property type="match status" value="1"/>
</dbReference>
<dbReference type="InterPro" id="IPR008928">
    <property type="entry name" value="6-hairpin_glycosidase_sf"/>
</dbReference>
<dbReference type="EC" id="2.4.1.230" evidence="3"/>
<evidence type="ECO:0000259" key="1">
    <source>
        <dbReference type="Pfam" id="PF03632"/>
    </source>
</evidence>
<dbReference type="AlphaFoldDB" id="F3ZTT7"/>
<dbReference type="PANTHER" id="PTHR11051">
    <property type="entry name" value="GLYCOSYL HYDROLASE-RELATED"/>
    <property type="match status" value="1"/>
</dbReference>
<organism evidence="3 4">
    <name type="scientific">Bacteroides coprosuis DSM 18011</name>
    <dbReference type="NCBI Taxonomy" id="679937"/>
    <lineage>
        <taxon>Bacteria</taxon>
        <taxon>Pseudomonadati</taxon>
        <taxon>Bacteroidota</taxon>
        <taxon>Bacteroidia</taxon>
        <taxon>Bacteroidales</taxon>
        <taxon>Bacteroidaceae</taxon>
        <taxon>Bacteroides</taxon>
    </lineage>
</organism>